<protein>
    <submittedName>
        <fullName evidence="6">LacI family transcriptional regulator</fullName>
    </submittedName>
</protein>
<dbReference type="GO" id="GO:0003700">
    <property type="term" value="F:DNA-binding transcription factor activity"/>
    <property type="evidence" value="ECO:0007669"/>
    <property type="project" value="TreeGrafter"/>
</dbReference>
<name>A0A0H3D9V2_AMYMU</name>
<evidence type="ECO:0000256" key="3">
    <source>
        <dbReference type="ARBA" id="ARBA00023163"/>
    </source>
</evidence>
<dbReference type="eggNOG" id="COG1609">
    <property type="taxonomic scope" value="Bacteria"/>
</dbReference>
<dbReference type="AlphaFoldDB" id="A0A0H3D9V2"/>
<evidence type="ECO:0000256" key="4">
    <source>
        <dbReference type="SAM" id="MobiDB-lite"/>
    </source>
</evidence>
<gene>
    <name evidence="6" type="ordered locus">AMED_5675</name>
</gene>
<dbReference type="Gene3D" id="3.40.50.2300">
    <property type="match status" value="1"/>
</dbReference>
<dbReference type="InterPro" id="IPR046335">
    <property type="entry name" value="LacI/GalR-like_sensor"/>
</dbReference>
<evidence type="ECO:0000313" key="7">
    <source>
        <dbReference type="Proteomes" id="UP000000328"/>
    </source>
</evidence>
<evidence type="ECO:0000256" key="2">
    <source>
        <dbReference type="ARBA" id="ARBA00023125"/>
    </source>
</evidence>
<organism evidence="6 7">
    <name type="scientific">Amycolatopsis mediterranei (strain U-32)</name>
    <dbReference type="NCBI Taxonomy" id="749927"/>
    <lineage>
        <taxon>Bacteria</taxon>
        <taxon>Bacillati</taxon>
        <taxon>Actinomycetota</taxon>
        <taxon>Actinomycetes</taxon>
        <taxon>Pseudonocardiales</taxon>
        <taxon>Pseudonocardiaceae</taxon>
        <taxon>Amycolatopsis</taxon>
    </lineage>
</organism>
<dbReference type="PANTHER" id="PTHR30146">
    <property type="entry name" value="LACI-RELATED TRANSCRIPTIONAL REPRESSOR"/>
    <property type="match status" value="1"/>
</dbReference>
<dbReference type="EMBL" id="CP002000">
    <property type="protein sequence ID" value="ADJ47426.1"/>
    <property type="molecule type" value="Genomic_DNA"/>
</dbReference>
<dbReference type="PANTHER" id="PTHR30146:SF109">
    <property type="entry name" value="HTH-TYPE TRANSCRIPTIONAL REGULATOR GALS"/>
    <property type="match status" value="1"/>
</dbReference>
<dbReference type="InterPro" id="IPR028082">
    <property type="entry name" value="Peripla_BP_I"/>
</dbReference>
<feature type="domain" description="Transcriptional regulator LacI/GalR-like sensor" evidence="5">
    <location>
        <begin position="21"/>
        <end position="96"/>
    </location>
</feature>
<sequence length="104" mass="11062">MHRERVCSLTNGPAGDGPGSGLAEAGVPVPDALSVIGFGDVYYADFCVPPLTTTTAPLQAMGTEAFRQLHRQLRGEPRPRRFATSLSAQLVVRQSTAAPSTRRP</sequence>
<dbReference type="Proteomes" id="UP000000328">
    <property type="component" value="Chromosome"/>
</dbReference>
<keyword evidence="3" id="KW-0804">Transcription</keyword>
<dbReference type="SUPFAM" id="SSF53822">
    <property type="entry name" value="Periplasmic binding protein-like I"/>
    <property type="match status" value="1"/>
</dbReference>
<reference evidence="6 7" key="1">
    <citation type="journal article" date="2010" name="Cell Res.">
        <title>Complete genome sequence of the rifamycin SV-producing Amycolatopsis mediterranei U32 revealed its genetic characteristics in phylogeny and metabolism.</title>
        <authorList>
            <person name="Zhao W."/>
            <person name="Zhong Y."/>
            <person name="Yuan H."/>
            <person name="Wang J."/>
            <person name="Zheng H."/>
            <person name="Wang Y."/>
            <person name="Cen X."/>
            <person name="Xu F."/>
            <person name="Bai J."/>
            <person name="Han X."/>
            <person name="Lu G."/>
            <person name="Zhu Y."/>
            <person name="Shao Z."/>
            <person name="Yan H."/>
            <person name="Li C."/>
            <person name="Peng N."/>
            <person name="Zhang Z."/>
            <person name="Zhang Y."/>
            <person name="Lin W."/>
            <person name="Fan Y."/>
            <person name="Qin Z."/>
            <person name="Hu Y."/>
            <person name="Zhu B."/>
            <person name="Wang S."/>
            <person name="Ding X."/>
            <person name="Zhao G.P."/>
        </authorList>
    </citation>
    <scope>NUCLEOTIDE SEQUENCE [LARGE SCALE GENOMIC DNA]</scope>
    <source>
        <strain evidence="7">U-32</strain>
    </source>
</reference>
<accession>A0A0H3D9V2</accession>
<dbReference type="Pfam" id="PF13377">
    <property type="entry name" value="Peripla_BP_3"/>
    <property type="match status" value="1"/>
</dbReference>
<keyword evidence="1" id="KW-0805">Transcription regulation</keyword>
<evidence type="ECO:0000313" key="6">
    <source>
        <dbReference type="EMBL" id="ADJ47426.1"/>
    </source>
</evidence>
<dbReference type="GO" id="GO:0000976">
    <property type="term" value="F:transcription cis-regulatory region binding"/>
    <property type="evidence" value="ECO:0007669"/>
    <property type="project" value="TreeGrafter"/>
</dbReference>
<dbReference type="HOGENOM" id="CLU_2244289_0_0_11"/>
<proteinExistence type="predicted"/>
<dbReference type="OrthoDB" id="9796186at2"/>
<keyword evidence="2" id="KW-0238">DNA-binding</keyword>
<feature type="region of interest" description="Disordered" evidence="4">
    <location>
        <begin position="1"/>
        <end position="25"/>
    </location>
</feature>
<dbReference type="PATRIC" id="fig|749927.5.peg.5891"/>
<evidence type="ECO:0000259" key="5">
    <source>
        <dbReference type="Pfam" id="PF13377"/>
    </source>
</evidence>
<evidence type="ECO:0000256" key="1">
    <source>
        <dbReference type="ARBA" id="ARBA00023015"/>
    </source>
</evidence>
<dbReference type="KEGG" id="amd:AMED_5675"/>